<protein>
    <submittedName>
        <fullName evidence="6">Mannitol-1-phosphate 5-dehydrogenase</fullName>
    </submittedName>
</protein>
<evidence type="ECO:0000259" key="4">
    <source>
        <dbReference type="Pfam" id="PF01232"/>
    </source>
</evidence>
<feature type="domain" description="Mannitol dehydrogenase C-terminal" evidence="5">
    <location>
        <begin position="201"/>
        <end position="323"/>
    </location>
</feature>
<dbReference type="InterPro" id="IPR000669">
    <property type="entry name" value="Mannitol_DH"/>
</dbReference>
<gene>
    <name evidence="6" type="ORF">IAA64_07890</name>
</gene>
<evidence type="ECO:0000256" key="1">
    <source>
        <dbReference type="ARBA" id="ARBA00023002"/>
    </source>
</evidence>
<dbReference type="Pfam" id="PF01232">
    <property type="entry name" value="Mannitol_dh"/>
    <property type="match status" value="1"/>
</dbReference>
<dbReference type="InterPro" id="IPR008927">
    <property type="entry name" value="6-PGluconate_DH-like_C_sf"/>
</dbReference>
<name>A0A9D1P950_9FIRM</name>
<organism evidence="6 7">
    <name type="scientific">Candidatus Ornithocaccomicrobium faecavium</name>
    <dbReference type="NCBI Taxonomy" id="2840890"/>
    <lineage>
        <taxon>Bacteria</taxon>
        <taxon>Bacillati</taxon>
        <taxon>Bacillota</taxon>
        <taxon>Clostridia</taxon>
        <taxon>Candidatus Ornithocaccomicrobium</taxon>
    </lineage>
</organism>
<sequence>MKTAVMYGAGRIGRGLVGALLAESGYEVVFVDILPELVARLNETHRYAIFYVDKNEQITVSGVRAVDGRDQEAVAAEIAHAEFVCTSVKAENLPAIAPFLAAGLKQRLARGAGPLNILICENLMDSSKRMTELLSPLLSAQEMQNVGLVETTIDRIVPEQTDPAVIRTESYCHLPMDGDAFLGPVPAIAHTELVSPFHSCTERKLYMLNMAHATCAYLGTLRGVTLIPEAMAIEAIRRTVTGALAESAQALAKKYPAIASATFDYAQIIPQRFANPALADTCARVGADIPRKLSRNDRLIGAACNVLEQGGTPNHIAVGIAAGLLCDLRSGGAALESAPARLCQLSGLSAEHPVCQITLQALHELAASL</sequence>
<evidence type="ECO:0000259" key="5">
    <source>
        <dbReference type="Pfam" id="PF08125"/>
    </source>
</evidence>
<accession>A0A9D1P950</accession>
<comment type="caution">
    <text evidence="6">The sequence shown here is derived from an EMBL/GenBank/DDBJ whole genome shotgun (WGS) entry which is preliminary data.</text>
</comment>
<reference evidence="6" key="1">
    <citation type="submission" date="2020-10" db="EMBL/GenBank/DDBJ databases">
        <authorList>
            <person name="Gilroy R."/>
        </authorList>
    </citation>
    <scope>NUCLEOTIDE SEQUENCE</scope>
    <source>
        <strain evidence="6">CHK183-6373</strain>
    </source>
</reference>
<feature type="domain" description="Mannitol dehydrogenase N-terminal" evidence="4">
    <location>
        <begin position="3"/>
        <end position="188"/>
    </location>
</feature>
<dbReference type="SUPFAM" id="SSF48179">
    <property type="entry name" value="6-phosphogluconate dehydrogenase C-terminal domain-like"/>
    <property type="match status" value="1"/>
</dbReference>
<evidence type="ECO:0000256" key="3">
    <source>
        <dbReference type="ARBA" id="ARBA00048615"/>
    </source>
</evidence>
<dbReference type="Gene3D" id="3.40.50.720">
    <property type="entry name" value="NAD(P)-binding Rossmann-like Domain"/>
    <property type="match status" value="1"/>
</dbReference>
<dbReference type="GO" id="GO:0008926">
    <property type="term" value="F:mannitol-1-phosphate 5-dehydrogenase activity"/>
    <property type="evidence" value="ECO:0007669"/>
    <property type="project" value="UniProtKB-EC"/>
</dbReference>
<proteinExistence type="predicted"/>
<dbReference type="Gene3D" id="1.10.1040.10">
    <property type="entry name" value="N-(1-d-carboxylethyl)-l-norvaline Dehydrogenase, domain 2"/>
    <property type="match status" value="1"/>
</dbReference>
<dbReference type="PANTHER" id="PTHR30524:SF0">
    <property type="entry name" value="ALTRONATE OXIDOREDUCTASE-RELATED"/>
    <property type="match status" value="1"/>
</dbReference>
<dbReference type="Proteomes" id="UP000886884">
    <property type="component" value="Unassembled WGS sequence"/>
</dbReference>
<dbReference type="InterPro" id="IPR013328">
    <property type="entry name" value="6PGD_dom2"/>
</dbReference>
<reference evidence="6" key="2">
    <citation type="journal article" date="2021" name="PeerJ">
        <title>Extensive microbial diversity within the chicken gut microbiome revealed by metagenomics and culture.</title>
        <authorList>
            <person name="Gilroy R."/>
            <person name="Ravi A."/>
            <person name="Getino M."/>
            <person name="Pursley I."/>
            <person name="Horton D.L."/>
            <person name="Alikhan N.F."/>
            <person name="Baker D."/>
            <person name="Gharbi K."/>
            <person name="Hall N."/>
            <person name="Watson M."/>
            <person name="Adriaenssens E.M."/>
            <person name="Foster-Nyarko E."/>
            <person name="Jarju S."/>
            <person name="Secka A."/>
            <person name="Antonio M."/>
            <person name="Oren A."/>
            <person name="Chaudhuri R.R."/>
            <person name="La Ragione R."/>
            <person name="Hildebrand F."/>
            <person name="Pallen M.J."/>
        </authorList>
    </citation>
    <scope>NUCLEOTIDE SEQUENCE</scope>
    <source>
        <strain evidence="6">CHK183-6373</strain>
    </source>
</reference>
<keyword evidence="2" id="KW-0520">NAD</keyword>
<dbReference type="GO" id="GO:0005829">
    <property type="term" value="C:cytosol"/>
    <property type="evidence" value="ECO:0007669"/>
    <property type="project" value="TreeGrafter"/>
</dbReference>
<comment type="catalytic activity">
    <reaction evidence="3">
        <text>D-mannitol 1-phosphate + NAD(+) = beta-D-fructose 6-phosphate + NADH + H(+)</text>
        <dbReference type="Rhea" id="RHEA:19661"/>
        <dbReference type="ChEBI" id="CHEBI:15378"/>
        <dbReference type="ChEBI" id="CHEBI:57540"/>
        <dbReference type="ChEBI" id="CHEBI:57634"/>
        <dbReference type="ChEBI" id="CHEBI:57945"/>
        <dbReference type="ChEBI" id="CHEBI:61381"/>
        <dbReference type="EC" id="1.1.1.17"/>
    </reaction>
</comment>
<evidence type="ECO:0000313" key="7">
    <source>
        <dbReference type="Proteomes" id="UP000886884"/>
    </source>
</evidence>
<dbReference type="EMBL" id="DVOT01000137">
    <property type="protein sequence ID" value="HIV27874.1"/>
    <property type="molecule type" value="Genomic_DNA"/>
</dbReference>
<dbReference type="PANTHER" id="PTHR30524">
    <property type="entry name" value="MANNITOL-1-PHOSPHATE 5-DEHYDROGENASE"/>
    <property type="match status" value="1"/>
</dbReference>
<dbReference type="SUPFAM" id="SSF51735">
    <property type="entry name" value="NAD(P)-binding Rossmann-fold domains"/>
    <property type="match status" value="1"/>
</dbReference>
<dbReference type="AlphaFoldDB" id="A0A9D1P950"/>
<keyword evidence="1" id="KW-0560">Oxidoreductase</keyword>
<dbReference type="GO" id="GO:0019592">
    <property type="term" value="P:mannitol catabolic process"/>
    <property type="evidence" value="ECO:0007669"/>
    <property type="project" value="TreeGrafter"/>
</dbReference>
<dbReference type="InterPro" id="IPR036291">
    <property type="entry name" value="NAD(P)-bd_dom_sf"/>
</dbReference>
<dbReference type="PRINTS" id="PR00084">
    <property type="entry name" value="MTLDHDRGNASE"/>
</dbReference>
<dbReference type="Pfam" id="PF08125">
    <property type="entry name" value="Mannitol_dh_C"/>
    <property type="match status" value="1"/>
</dbReference>
<dbReference type="InterPro" id="IPR013131">
    <property type="entry name" value="Mannitol_DH_N"/>
</dbReference>
<dbReference type="InterPro" id="IPR013118">
    <property type="entry name" value="Mannitol_DH_C"/>
</dbReference>
<evidence type="ECO:0000256" key="2">
    <source>
        <dbReference type="ARBA" id="ARBA00023027"/>
    </source>
</evidence>
<evidence type="ECO:0000313" key="6">
    <source>
        <dbReference type="EMBL" id="HIV27874.1"/>
    </source>
</evidence>